<dbReference type="EMBL" id="ADAS02000010">
    <property type="protein sequence ID" value="OAV97943.1"/>
    <property type="molecule type" value="Genomic_DNA"/>
</dbReference>
<evidence type="ECO:0000313" key="3">
    <source>
        <dbReference type="EnsemblFungi" id="PTTG_25886-t43_1-p1"/>
    </source>
</evidence>
<dbReference type="SUPFAM" id="SSF53098">
    <property type="entry name" value="Ribonuclease H-like"/>
    <property type="match status" value="1"/>
</dbReference>
<reference evidence="3 4" key="3">
    <citation type="journal article" date="2017" name="G3 (Bethesda)">
        <title>Comparative analysis highlights variable genome content of wheat rusts and divergence of the mating loci.</title>
        <authorList>
            <person name="Cuomo C.A."/>
            <person name="Bakkeren G."/>
            <person name="Khalil H.B."/>
            <person name="Panwar V."/>
            <person name="Joly D."/>
            <person name="Linning R."/>
            <person name="Sakthikumar S."/>
            <person name="Song X."/>
            <person name="Adiconis X."/>
            <person name="Fan L."/>
            <person name="Goldberg J.M."/>
            <person name="Levin J.Z."/>
            <person name="Young S."/>
            <person name="Zeng Q."/>
            <person name="Anikster Y."/>
            <person name="Bruce M."/>
            <person name="Wang M."/>
            <person name="Yin C."/>
            <person name="McCallum B."/>
            <person name="Szabo L.J."/>
            <person name="Hulbert S."/>
            <person name="Chen X."/>
            <person name="Fellers J.P."/>
        </authorList>
    </citation>
    <scope>NUCLEOTIDE SEQUENCE</scope>
    <source>
        <strain evidence="3">isolate 1-1 / race 1 (BBBD)</strain>
        <strain evidence="4">Isolate 1-1 / race 1 (BBBD)</strain>
    </source>
</reference>
<dbReference type="OrthoDB" id="5088237at2759"/>
<proteinExistence type="predicted"/>
<sequence length="725" mass="82084">MASTPSSTRNRTGTTRSNNPPQSARRESSRIRTPSTQPGYVPTQRDSRRSLVSPAPTRQQGSNKTSKKRKLTISSESNEETDHDDSNPSKQKDATATNPLARIKQVSSRTGEEVLVNTAKDSEGENRKKSVNSQKKKDLVIQIRNPERLPGHVYGVPANSRYWEACIIMKSHCNGAKIKGALRSACLGRSKAIKSGSKLPPTAAEASSKIAENFPSGNSTLVGYATKGQFNNKTLNKLIVIWIVRHLLPWIQIEDFLLRVAFDFLVCNSELHSWVWAATHAHQLYLKQRIQVLDEIKKSNSQICLALDVWTTKGSHKAFVGITCFFINEDWKYVCQHLTIKYVLWHHNGKYLAAPFANVLTTDSGINNFTMATGVASIFGLVDSIYWDVENNHHRCICHVIALILGAGLNTLNLSKAMVCKQTDDQSFPTLETIAEEVEELIDEEIVEVNTEISEDEEDLKYTSNSLNPDNAEPEEQEPGWENKSDNEEELNGDLSGIGFTLKKIDYICRRIASSPQKQAEWKLWADRLGYKGPGVIGGYGIRWIIAYNSQQRAYQGRWVIKQLLDNESDRHNGCSASKHFYKSYKLTTNKWEDINNLNMILKDFLEMTKRMEGDGPKLAMVLYEYSRVLDTLKKKKLASTTNKTKLQQIFAPMIKITKKYVNIALKCDTVIVATFLHPAWWMMLFQSRFGSHVRRINGLIQVKFKERKNLLKSLRDNSPQPQAK</sequence>
<reference evidence="2" key="2">
    <citation type="submission" date="2016-05" db="EMBL/GenBank/DDBJ databases">
        <title>Comparative analysis highlights variable genome content of wheat rusts and divergence of the mating loci.</title>
        <authorList>
            <person name="Cuomo C.A."/>
            <person name="Bakkeren G."/>
            <person name="Szabo L."/>
            <person name="Khalil H."/>
            <person name="Joly D."/>
            <person name="Goldberg J."/>
            <person name="Young S."/>
            <person name="Zeng Q."/>
            <person name="Fellers J."/>
        </authorList>
    </citation>
    <scope>NUCLEOTIDE SEQUENCE [LARGE SCALE GENOMIC DNA]</scope>
    <source>
        <strain evidence="2">1-1 BBBD Race 1</strain>
    </source>
</reference>
<dbReference type="EnsemblFungi" id="PTTG_25886-t43_1">
    <property type="protein sequence ID" value="PTTG_25886-t43_1-p1"/>
    <property type="gene ID" value="PTTG_25886"/>
</dbReference>
<reference evidence="3" key="4">
    <citation type="submission" date="2025-05" db="UniProtKB">
        <authorList>
            <consortium name="EnsemblFungi"/>
        </authorList>
    </citation>
    <scope>IDENTIFICATION</scope>
    <source>
        <strain evidence="3">isolate 1-1 / race 1 (BBBD)</strain>
    </source>
</reference>
<feature type="compositionally biased region" description="Basic and acidic residues" evidence="1">
    <location>
        <begin position="84"/>
        <end position="93"/>
    </location>
</feature>
<evidence type="ECO:0000256" key="1">
    <source>
        <dbReference type="SAM" id="MobiDB-lite"/>
    </source>
</evidence>
<dbReference type="PANTHER" id="PTHR47501:SF5">
    <property type="entry name" value="HAT C-TERMINAL DIMERISATION DOMAIN-CONTAINING PROTEIN"/>
    <property type="match status" value="1"/>
</dbReference>
<keyword evidence="4" id="KW-1185">Reference proteome</keyword>
<reference evidence="2" key="1">
    <citation type="submission" date="2009-11" db="EMBL/GenBank/DDBJ databases">
        <authorList>
            <consortium name="The Broad Institute Genome Sequencing Platform"/>
            <person name="Ward D."/>
            <person name="Feldgarden M."/>
            <person name="Earl A."/>
            <person name="Young S.K."/>
            <person name="Zeng Q."/>
            <person name="Koehrsen M."/>
            <person name="Alvarado L."/>
            <person name="Berlin A."/>
            <person name="Bochicchio J."/>
            <person name="Borenstein D."/>
            <person name="Chapman S.B."/>
            <person name="Chen Z."/>
            <person name="Engels R."/>
            <person name="Freedman E."/>
            <person name="Gellesch M."/>
            <person name="Goldberg J."/>
            <person name="Griggs A."/>
            <person name="Gujja S."/>
            <person name="Heilman E."/>
            <person name="Heiman D."/>
            <person name="Hepburn T."/>
            <person name="Howarth C."/>
            <person name="Jen D."/>
            <person name="Larson L."/>
            <person name="Lewis B."/>
            <person name="Mehta T."/>
            <person name="Park D."/>
            <person name="Pearson M."/>
            <person name="Roberts A."/>
            <person name="Saif S."/>
            <person name="Shea T."/>
            <person name="Shenoy N."/>
            <person name="Sisk P."/>
            <person name="Stolte C."/>
            <person name="Sykes S."/>
            <person name="Thomson T."/>
            <person name="Walk T."/>
            <person name="White J."/>
            <person name="Yandava C."/>
            <person name="Izard J."/>
            <person name="Baranova O.V."/>
            <person name="Blanton J.M."/>
            <person name="Tanner A.C."/>
            <person name="Dewhirst F.E."/>
            <person name="Haas B."/>
            <person name="Nusbaum C."/>
            <person name="Birren B."/>
        </authorList>
    </citation>
    <scope>NUCLEOTIDE SEQUENCE [LARGE SCALE GENOMIC DNA]</scope>
    <source>
        <strain evidence="2">1-1 BBBD Race 1</strain>
    </source>
</reference>
<feature type="region of interest" description="Disordered" evidence="1">
    <location>
        <begin position="454"/>
        <end position="492"/>
    </location>
</feature>
<protein>
    <recommendedName>
        <fullName evidence="5">hAT-like transposase RNase-H fold domain-containing protein</fullName>
    </recommendedName>
</protein>
<accession>A0A180H0T2</accession>
<gene>
    <name evidence="2" type="ORF">PTTG_25886</name>
</gene>
<evidence type="ECO:0000313" key="2">
    <source>
        <dbReference type="EMBL" id="OAV97943.1"/>
    </source>
</evidence>
<dbReference type="STRING" id="630390.A0A180H0T2"/>
<dbReference type="Proteomes" id="UP000005240">
    <property type="component" value="Unassembled WGS sequence"/>
</dbReference>
<dbReference type="AlphaFoldDB" id="A0A180H0T2"/>
<organism evidence="2">
    <name type="scientific">Puccinia triticina (isolate 1-1 / race 1 (BBBD))</name>
    <name type="common">Brown leaf rust fungus</name>
    <dbReference type="NCBI Taxonomy" id="630390"/>
    <lineage>
        <taxon>Eukaryota</taxon>
        <taxon>Fungi</taxon>
        <taxon>Dikarya</taxon>
        <taxon>Basidiomycota</taxon>
        <taxon>Pucciniomycotina</taxon>
        <taxon>Pucciniomycetes</taxon>
        <taxon>Pucciniales</taxon>
        <taxon>Pucciniaceae</taxon>
        <taxon>Puccinia</taxon>
    </lineage>
</organism>
<name>A0A180H0T2_PUCT1</name>
<feature type="compositionally biased region" description="Low complexity" evidence="1">
    <location>
        <begin position="1"/>
        <end position="21"/>
    </location>
</feature>
<evidence type="ECO:0008006" key="5">
    <source>
        <dbReference type="Google" id="ProtNLM"/>
    </source>
</evidence>
<dbReference type="PANTHER" id="PTHR47501">
    <property type="entry name" value="TRANSPOSASE-RELATED"/>
    <property type="match status" value="1"/>
</dbReference>
<dbReference type="InterPro" id="IPR012337">
    <property type="entry name" value="RNaseH-like_sf"/>
</dbReference>
<feature type="region of interest" description="Disordered" evidence="1">
    <location>
        <begin position="1"/>
        <end position="136"/>
    </location>
</feature>
<evidence type="ECO:0000313" key="4">
    <source>
        <dbReference type="Proteomes" id="UP000005240"/>
    </source>
</evidence>
<dbReference type="VEuPathDB" id="FungiDB:PTTG_25886"/>